<protein>
    <submittedName>
        <fullName evidence="1">Chloramphenicol acetyltransferase-like domain-containing protein</fullName>
    </submittedName>
</protein>
<name>A0A699IKQ3_TANCI</name>
<accession>A0A699IKQ3</accession>
<gene>
    <name evidence="1" type="ORF">Tci_542699</name>
</gene>
<organism evidence="1">
    <name type="scientific">Tanacetum cinerariifolium</name>
    <name type="common">Dalmatian daisy</name>
    <name type="synonym">Chrysanthemum cinerariifolium</name>
    <dbReference type="NCBI Taxonomy" id="118510"/>
    <lineage>
        <taxon>Eukaryota</taxon>
        <taxon>Viridiplantae</taxon>
        <taxon>Streptophyta</taxon>
        <taxon>Embryophyta</taxon>
        <taxon>Tracheophyta</taxon>
        <taxon>Spermatophyta</taxon>
        <taxon>Magnoliopsida</taxon>
        <taxon>eudicotyledons</taxon>
        <taxon>Gunneridae</taxon>
        <taxon>Pentapetalae</taxon>
        <taxon>asterids</taxon>
        <taxon>campanulids</taxon>
        <taxon>Asterales</taxon>
        <taxon>Asteraceae</taxon>
        <taxon>Asteroideae</taxon>
        <taxon>Anthemideae</taxon>
        <taxon>Anthemidinae</taxon>
        <taxon>Tanacetum</taxon>
    </lineage>
</organism>
<evidence type="ECO:0000313" key="1">
    <source>
        <dbReference type="EMBL" id="GEZ70726.1"/>
    </source>
</evidence>
<dbReference type="EMBL" id="BKCJ010312810">
    <property type="protein sequence ID" value="GEZ70726.1"/>
    <property type="molecule type" value="Genomic_DNA"/>
</dbReference>
<proteinExistence type="predicted"/>
<keyword evidence="1" id="KW-0808">Transferase</keyword>
<reference evidence="1" key="1">
    <citation type="journal article" date="2019" name="Sci. Rep.">
        <title>Draft genome of Tanacetum cinerariifolium, the natural source of mosquito coil.</title>
        <authorList>
            <person name="Yamashiro T."/>
            <person name="Shiraishi A."/>
            <person name="Satake H."/>
            <person name="Nakayama K."/>
        </authorList>
    </citation>
    <scope>NUCLEOTIDE SEQUENCE</scope>
</reference>
<comment type="caution">
    <text evidence="1">The sequence shown here is derived from an EMBL/GenBank/DDBJ whole genome shotgun (WGS) entry which is preliminary data.</text>
</comment>
<dbReference type="AlphaFoldDB" id="A0A699IKQ3"/>
<dbReference type="GO" id="GO:0016740">
    <property type="term" value="F:transferase activity"/>
    <property type="evidence" value="ECO:0007669"/>
    <property type="project" value="UniProtKB-KW"/>
</dbReference>
<sequence>MVSYTGHKDAPLGMQVNKLKDGEGIVSQDVCFVGDSVLISKAVLKVPEDGFKVNFDEHARLSERVFLFSRESILKLKNRTNNRKKSLYGDGEINLVDLIGKEMNDEKVTELLGGGSVNLEAMFTTETMAGIESDPEFMETRSENSILFKSLSNWLLLQQKHVSSSHK</sequence>